<dbReference type="GO" id="GO:0005524">
    <property type="term" value="F:ATP binding"/>
    <property type="evidence" value="ECO:0007669"/>
    <property type="project" value="InterPro"/>
</dbReference>
<evidence type="ECO:0000313" key="3">
    <source>
        <dbReference type="Proteomes" id="UP001432027"/>
    </source>
</evidence>
<dbReference type="PROSITE" id="PS50011">
    <property type="entry name" value="PROTEIN_KINASE_DOM"/>
    <property type="match status" value="1"/>
</dbReference>
<evidence type="ECO:0000259" key="1">
    <source>
        <dbReference type="PROSITE" id="PS50011"/>
    </source>
</evidence>
<organism evidence="2 3">
    <name type="scientific">Pristionchus entomophagus</name>
    <dbReference type="NCBI Taxonomy" id="358040"/>
    <lineage>
        <taxon>Eukaryota</taxon>
        <taxon>Metazoa</taxon>
        <taxon>Ecdysozoa</taxon>
        <taxon>Nematoda</taxon>
        <taxon>Chromadorea</taxon>
        <taxon>Rhabditida</taxon>
        <taxon>Rhabditina</taxon>
        <taxon>Diplogasteromorpha</taxon>
        <taxon>Diplogasteroidea</taxon>
        <taxon>Neodiplogasteridae</taxon>
        <taxon>Pristionchus</taxon>
    </lineage>
</organism>
<dbReference type="Proteomes" id="UP001432027">
    <property type="component" value="Unassembled WGS sequence"/>
</dbReference>
<comment type="caution">
    <text evidence="2">The sequence shown here is derived from an EMBL/GenBank/DDBJ whole genome shotgun (WGS) entry which is preliminary data.</text>
</comment>
<keyword evidence="3" id="KW-1185">Reference proteome</keyword>
<dbReference type="AlphaFoldDB" id="A0AAV5TXM4"/>
<protein>
    <recommendedName>
        <fullName evidence="1">Protein kinase domain-containing protein</fullName>
    </recommendedName>
</protein>
<reference evidence="2" key="1">
    <citation type="submission" date="2023-10" db="EMBL/GenBank/DDBJ databases">
        <title>Genome assembly of Pristionchus species.</title>
        <authorList>
            <person name="Yoshida K."/>
            <person name="Sommer R.J."/>
        </authorList>
    </citation>
    <scope>NUCLEOTIDE SEQUENCE</scope>
    <source>
        <strain evidence="2">RS0144</strain>
    </source>
</reference>
<sequence length="147" mass="16673">ASDQLVDKSHFVKMHDKGKTHAFKYYVMDLIWLSLKDCVEKVCGGVLSAHAKITVARQTLKGIETLHDLGFLHRDIKKHNFAVGLPPKDNVVYCIDFGIARPYRDREGGVMIPRERVHFMAVRATRPSLAWRIAIRADATTWRAGCT</sequence>
<proteinExistence type="predicted"/>
<dbReference type="InterPro" id="IPR050235">
    <property type="entry name" value="CK1_Ser-Thr_kinase"/>
</dbReference>
<dbReference type="SUPFAM" id="SSF56112">
    <property type="entry name" value="Protein kinase-like (PK-like)"/>
    <property type="match status" value="1"/>
</dbReference>
<feature type="domain" description="Protein kinase" evidence="1">
    <location>
        <begin position="1"/>
        <end position="147"/>
    </location>
</feature>
<accession>A0AAV5TXM4</accession>
<dbReference type="EMBL" id="BTSX01000005">
    <property type="protein sequence ID" value="GMS99295.1"/>
    <property type="molecule type" value="Genomic_DNA"/>
</dbReference>
<gene>
    <name evidence="2" type="ORF">PENTCL1PPCAC_21470</name>
</gene>
<feature type="non-terminal residue" evidence="2">
    <location>
        <position position="1"/>
    </location>
</feature>
<evidence type="ECO:0000313" key="2">
    <source>
        <dbReference type="EMBL" id="GMS99295.1"/>
    </source>
</evidence>
<dbReference type="GO" id="GO:0004672">
    <property type="term" value="F:protein kinase activity"/>
    <property type="evidence" value="ECO:0007669"/>
    <property type="project" value="InterPro"/>
</dbReference>
<dbReference type="InterPro" id="IPR011009">
    <property type="entry name" value="Kinase-like_dom_sf"/>
</dbReference>
<dbReference type="Gene3D" id="1.10.510.10">
    <property type="entry name" value="Transferase(Phosphotransferase) domain 1"/>
    <property type="match status" value="1"/>
</dbReference>
<name>A0AAV5TXM4_9BILA</name>
<dbReference type="InterPro" id="IPR000719">
    <property type="entry name" value="Prot_kinase_dom"/>
</dbReference>
<dbReference type="Pfam" id="PF00069">
    <property type="entry name" value="Pkinase"/>
    <property type="match status" value="1"/>
</dbReference>
<dbReference type="PANTHER" id="PTHR11909">
    <property type="entry name" value="CASEIN KINASE-RELATED"/>
    <property type="match status" value="1"/>
</dbReference>